<comment type="catalytic activity">
    <reaction evidence="3">
        <text>L-seryl-[protein] + ATP = O-phospho-L-seryl-[protein] + ADP + H(+)</text>
        <dbReference type="Rhea" id="RHEA:17989"/>
        <dbReference type="Rhea" id="RHEA-COMP:9863"/>
        <dbReference type="Rhea" id="RHEA-COMP:11604"/>
        <dbReference type="ChEBI" id="CHEBI:15378"/>
        <dbReference type="ChEBI" id="CHEBI:29999"/>
        <dbReference type="ChEBI" id="CHEBI:30616"/>
        <dbReference type="ChEBI" id="CHEBI:83421"/>
        <dbReference type="ChEBI" id="CHEBI:456216"/>
    </reaction>
</comment>
<dbReference type="GO" id="GO:0005524">
    <property type="term" value="F:ATP binding"/>
    <property type="evidence" value="ECO:0007669"/>
    <property type="project" value="UniProtKB-KW"/>
</dbReference>
<evidence type="ECO:0000259" key="5">
    <source>
        <dbReference type="PROSITE" id="PS50011"/>
    </source>
</evidence>
<dbReference type="PANTHER" id="PTHR27005">
    <property type="entry name" value="WALL-ASSOCIATED RECEPTOR KINASE-LIKE 21"/>
    <property type="match status" value="1"/>
</dbReference>
<proteinExistence type="predicted"/>
<dbReference type="Pfam" id="PF07714">
    <property type="entry name" value="PK_Tyr_Ser-Thr"/>
    <property type="match status" value="1"/>
</dbReference>
<dbReference type="PROSITE" id="PS00108">
    <property type="entry name" value="PROTEIN_KINASE_ST"/>
    <property type="match status" value="1"/>
</dbReference>
<dbReference type="InterPro" id="IPR001245">
    <property type="entry name" value="Ser-Thr/Tyr_kinase_cat_dom"/>
</dbReference>
<dbReference type="SUPFAM" id="SSF56112">
    <property type="entry name" value="Protein kinase-like (PK-like)"/>
    <property type="match status" value="1"/>
</dbReference>
<keyword evidence="7" id="KW-1185">Reference proteome</keyword>
<dbReference type="InterPro" id="IPR045274">
    <property type="entry name" value="WAK-like"/>
</dbReference>
<dbReference type="Proteomes" id="UP001188597">
    <property type="component" value="Unassembled WGS sequence"/>
</dbReference>
<dbReference type="InterPro" id="IPR000719">
    <property type="entry name" value="Prot_kinase_dom"/>
</dbReference>
<keyword evidence="2" id="KW-0067">ATP-binding</keyword>
<dbReference type="AlphaFoldDB" id="A0AA88VIV0"/>
<dbReference type="PROSITE" id="PS50011">
    <property type="entry name" value="PROTEIN_KINASE_DOM"/>
    <property type="match status" value="1"/>
</dbReference>
<evidence type="ECO:0000313" key="7">
    <source>
        <dbReference type="Proteomes" id="UP001188597"/>
    </source>
</evidence>
<feature type="domain" description="Protein kinase" evidence="5">
    <location>
        <begin position="95"/>
        <end position="356"/>
    </location>
</feature>
<organism evidence="6 7">
    <name type="scientific">Escallonia herrerae</name>
    <dbReference type="NCBI Taxonomy" id="1293975"/>
    <lineage>
        <taxon>Eukaryota</taxon>
        <taxon>Viridiplantae</taxon>
        <taxon>Streptophyta</taxon>
        <taxon>Embryophyta</taxon>
        <taxon>Tracheophyta</taxon>
        <taxon>Spermatophyta</taxon>
        <taxon>Magnoliopsida</taxon>
        <taxon>eudicotyledons</taxon>
        <taxon>Gunneridae</taxon>
        <taxon>Pentapetalae</taxon>
        <taxon>asterids</taxon>
        <taxon>campanulids</taxon>
        <taxon>Escalloniales</taxon>
        <taxon>Escalloniaceae</taxon>
        <taxon>Escallonia</taxon>
    </lineage>
</organism>
<name>A0AA88VIV0_9ASTE</name>
<gene>
    <name evidence="6" type="ORF">RJ639_015164</name>
</gene>
<dbReference type="Gene3D" id="1.10.510.10">
    <property type="entry name" value="Transferase(Phosphotransferase) domain 1"/>
    <property type="match status" value="1"/>
</dbReference>
<dbReference type="GO" id="GO:0005886">
    <property type="term" value="C:plasma membrane"/>
    <property type="evidence" value="ECO:0007669"/>
    <property type="project" value="TreeGrafter"/>
</dbReference>
<dbReference type="EMBL" id="JAVXUP010001609">
    <property type="protein sequence ID" value="KAK3009801.1"/>
    <property type="molecule type" value="Genomic_DNA"/>
</dbReference>
<evidence type="ECO:0000256" key="4">
    <source>
        <dbReference type="ARBA" id="ARBA00047951"/>
    </source>
</evidence>
<dbReference type="InterPro" id="IPR011009">
    <property type="entry name" value="Kinase-like_dom_sf"/>
</dbReference>
<reference evidence="6" key="1">
    <citation type="submission" date="2022-12" db="EMBL/GenBank/DDBJ databases">
        <title>Draft genome assemblies for two species of Escallonia (Escalloniales).</title>
        <authorList>
            <person name="Chanderbali A."/>
            <person name="Dervinis C."/>
            <person name="Anghel I."/>
            <person name="Soltis D."/>
            <person name="Soltis P."/>
            <person name="Zapata F."/>
        </authorList>
    </citation>
    <scope>NUCLEOTIDE SEQUENCE</scope>
    <source>
        <strain evidence="6">UCBG64.0493</strain>
        <tissue evidence="6">Leaf</tissue>
    </source>
</reference>
<evidence type="ECO:0000256" key="3">
    <source>
        <dbReference type="ARBA" id="ARBA00047558"/>
    </source>
</evidence>
<dbReference type="SMART" id="SM00220">
    <property type="entry name" value="S_TKc"/>
    <property type="match status" value="1"/>
</dbReference>
<evidence type="ECO:0000256" key="1">
    <source>
        <dbReference type="ARBA" id="ARBA00022741"/>
    </source>
</evidence>
<accession>A0AA88VIV0</accession>
<dbReference type="GO" id="GO:0007166">
    <property type="term" value="P:cell surface receptor signaling pathway"/>
    <property type="evidence" value="ECO:0007669"/>
    <property type="project" value="InterPro"/>
</dbReference>
<keyword evidence="1" id="KW-0547">Nucleotide-binding</keyword>
<comment type="catalytic activity">
    <reaction evidence="4">
        <text>L-threonyl-[protein] + ATP = O-phospho-L-threonyl-[protein] + ADP + H(+)</text>
        <dbReference type="Rhea" id="RHEA:46608"/>
        <dbReference type="Rhea" id="RHEA-COMP:11060"/>
        <dbReference type="Rhea" id="RHEA-COMP:11605"/>
        <dbReference type="ChEBI" id="CHEBI:15378"/>
        <dbReference type="ChEBI" id="CHEBI:30013"/>
        <dbReference type="ChEBI" id="CHEBI:30616"/>
        <dbReference type="ChEBI" id="CHEBI:61977"/>
        <dbReference type="ChEBI" id="CHEBI:456216"/>
    </reaction>
</comment>
<protein>
    <recommendedName>
        <fullName evidence="5">Protein kinase domain-containing protein</fullName>
    </recommendedName>
</protein>
<comment type="caution">
    <text evidence="6">The sequence shown here is derived from an EMBL/GenBank/DDBJ whole genome shotgun (WGS) entry which is preliminary data.</text>
</comment>
<dbReference type="GO" id="GO:0004674">
    <property type="term" value="F:protein serine/threonine kinase activity"/>
    <property type="evidence" value="ECO:0007669"/>
    <property type="project" value="TreeGrafter"/>
</dbReference>
<dbReference type="PANTHER" id="PTHR27005:SF353">
    <property type="entry name" value="WALL-ASSOCIATED RECEPTOR KINASE-LIKE 22"/>
    <property type="match status" value="1"/>
</dbReference>
<evidence type="ECO:0000256" key="2">
    <source>
        <dbReference type="ARBA" id="ARBA00022840"/>
    </source>
</evidence>
<dbReference type="Gene3D" id="3.30.200.20">
    <property type="entry name" value="Phosphorylase Kinase, domain 1"/>
    <property type="match status" value="1"/>
</dbReference>
<dbReference type="InterPro" id="IPR008271">
    <property type="entry name" value="Ser/Thr_kinase_AS"/>
</dbReference>
<evidence type="ECO:0000313" key="6">
    <source>
        <dbReference type="EMBL" id="KAK3009801.1"/>
    </source>
</evidence>
<sequence length="393" mass="44174">MPRSQFSFGHKAIPVLSPTLFVKIPQEATHALIRLVTTTMVTNLDTDASVTKGYVFQEERGIANAAVNYFSKRSDLKPMLYSTEEMEKATDSFNEILVLGNWKGRQGTVYKGMLSDGSIMAIKKSNRVGEDQVGRFINEVLFLSQINHRNIVRLLGGCLEHEVPLLVYEFVSNGTLSYHLRNEKHVPKLSWENRLRTAGEVAGALAYLQSCASMAIYHRDIKSDNILLDENYRAVVSDLGLSSYSGWRHFGYLDPRYFRSGQFTDKSDVYPFGVVLAELLTGRGAISSSSSDEGLVFHFKASMKRNRLFEVLDTLVVDEGLEEEILAVAKLAQRCLNMIAKKRPVMKEVAAILDQLRRIRAKSAYYFHRSSRAILLISESACSYTNNTINEGS</sequence>